<dbReference type="AlphaFoldDB" id="A0A6G1CDK5"/>
<protein>
    <recommendedName>
        <fullName evidence="3">indole-3-pyruvate monooxygenase</fullName>
        <ecNumber evidence="3">1.14.13.168</ecNumber>
    </recommendedName>
</protein>
<dbReference type="Pfam" id="PF13738">
    <property type="entry name" value="Pyr_redox_3"/>
    <property type="match status" value="1"/>
</dbReference>
<dbReference type="Proteomes" id="UP000479710">
    <property type="component" value="Unassembled WGS sequence"/>
</dbReference>
<comment type="similarity">
    <text evidence="1">Belongs to the FMO family.</text>
</comment>
<dbReference type="PRINTS" id="PR00368">
    <property type="entry name" value="FADPNR"/>
</dbReference>
<gene>
    <name evidence="6" type="ORF">E2562_001573</name>
</gene>
<dbReference type="EMBL" id="SPHZ02000009">
    <property type="protein sequence ID" value="KAF0897844.1"/>
    <property type="molecule type" value="Genomic_DNA"/>
</dbReference>
<sequence>MAAAQQEEEVIIVGAGPSGLAVAACLSLRGVGSLVLERDDCVASLWRHRTYDRVRLHLSKRYCALPHAPHADDAPTYLPRDDFLRYLDSYAARFGVRSRVRREVRSARYDAARDRWAVEAVDLATGRTEMYSARHLVAAAGENDEKVVPEVPGMETFPGKVVHAADYRSAEGFKGKSVLVVGSGNSGMEIAYDLAVAGATTSIVVRSELHLVSKEIWNVAMTLYRYLPAWAIDKVVLLMCGVVFGDTGRYGLRRPAVGPFTMKLTTPAYPVVDVGTFAKIRSGEIRVLRAGLKSVRGSDAEFADGQRHAFDAVVFATGYRSTTQQWLKSEDGLIGDDGMAARSYPEHWKGENGLYCAGMVRRGIYGSYEDAEHIADDISKQMQRRSSMPADDDGHISNGSALRLG</sequence>
<dbReference type="PANTHER" id="PTHR43539:SF42">
    <property type="entry name" value="OS01G0273800 PROTEIN"/>
    <property type="match status" value="1"/>
</dbReference>
<evidence type="ECO:0000256" key="5">
    <source>
        <dbReference type="SAM" id="MobiDB-lite"/>
    </source>
</evidence>
<comment type="caution">
    <text evidence="6">The sequence shown here is derived from an EMBL/GenBank/DDBJ whole genome shotgun (WGS) entry which is preliminary data.</text>
</comment>
<organism evidence="6 7">
    <name type="scientific">Oryza meyeriana var. granulata</name>
    <dbReference type="NCBI Taxonomy" id="110450"/>
    <lineage>
        <taxon>Eukaryota</taxon>
        <taxon>Viridiplantae</taxon>
        <taxon>Streptophyta</taxon>
        <taxon>Embryophyta</taxon>
        <taxon>Tracheophyta</taxon>
        <taxon>Spermatophyta</taxon>
        <taxon>Magnoliopsida</taxon>
        <taxon>Liliopsida</taxon>
        <taxon>Poales</taxon>
        <taxon>Poaceae</taxon>
        <taxon>BOP clade</taxon>
        <taxon>Oryzoideae</taxon>
        <taxon>Oryzeae</taxon>
        <taxon>Oryzinae</taxon>
        <taxon>Oryza</taxon>
        <taxon>Oryza meyeriana</taxon>
    </lineage>
</organism>
<evidence type="ECO:0000256" key="3">
    <source>
        <dbReference type="ARBA" id="ARBA00039148"/>
    </source>
</evidence>
<evidence type="ECO:0000256" key="4">
    <source>
        <dbReference type="ARBA" id="ARBA00047707"/>
    </source>
</evidence>
<dbReference type="PRINTS" id="PR00469">
    <property type="entry name" value="PNDRDTASEII"/>
</dbReference>
<evidence type="ECO:0000256" key="1">
    <source>
        <dbReference type="ARBA" id="ARBA00009183"/>
    </source>
</evidence>
<accession>A0A6G1CDK5</accession>
<comment type="catalytic activity">
    <reaction evidence="4">
        <text>indole-3-pyruvate + NADPH + O2 + H(+) = (indol-3-yl)acetate + CO2 + NADP(+) + H2O</text>
        <dbReference type="Rhea" id="RHEA:34331"/>
        <dbReference type="ChEBI" id="CHEBI:15377"/>
        <dbReference type="ChEBI" id="CHEBI:15378"/>
        <dbReference type="ChEBI" id="CHEBI:15379"/>
        <dbReference type="ChEBI" id="CHEBI:16526"/>
        <dbReference type="ChEBI" id="CHEBI:17640"/>
        <dbReference type="ChEBI" id="CHEBI:30854"/>
        <dbReference type="ChEBI" id="CHEBI:57783"/>
        <dbReference type="ChEBI" id="CHEBI:58349"/>
        <dbReference type="EC" id="1.14.13.168"/>
    </reaction>
</comment>
<dbReference type="GO" id="GO:0050660">
    <property type="term" value="F:flavin adenine dinucleotide binding"/>
    <property type="evidence" value="ECO:0007669"/>
    <property type="project" value="TreeGrafter"/>
</dbReference>
<evidence type="ECO:0000313" key="6">
    <source>
        <dbReference type="EMBL" id="KAF0897844.1"/>
    </source>
</evidence>
<evidence type="ECO:0000313" key="7">
    <source>
        <dbReference type="Proteomes" id="UP000479710"/>
    </source>
</evidence>
<dbReference type="SUPFAM" id="SSF51905">
    <property type="entry name" value="FAD/NAD(P)-binding domain"/>
    <property type="match status" value="2"/>
</dbReference>
<proteinExistence type="inferred from homology"/>
<keyword evidence="7" id="KW-1185">Reference proteome</keyword>
<dbReference type="GO" id="GO:0103075">
    <property type="term" value="F:indole-3-pyruvate monooxygenase activity"/>
    <property type="evidence" value="ECO:0007669"/>
    <property type="project" value="UniProtKB-EC"/>
</dbReference>
<feature type="region of interest" description="Disordered" evidence="5">
    <location>
        <begin position="380"/>
        <end position="405"/>
    </location>
</feature>
<dbReference type="EC" id="1.14.13.168" evidence="3"/>
<evidence type="ECO:0000256" key="2">
    <source>
        <dbReference type="ARBA" id="ARBA00023002"/>
    </source>
</evidence>
<name>A0A6G1CDK5_9ORYZ</name>
<dbReference type="InterPro" id="IPR036188">
    <property type="entry name" value="FAD/NAD-bd_sf"/>
</dbReference>
<dbReference type="OrthoDB" id="66881at2759"/>
<dbReference type="PANTHER" id="PTHR43539">
    <property type="entry name" value="FLAVIN-BINDING MONOOXYGENASE-LIKE PROTEIN (AFU_ORTHOLOGUE AFUA_4G09220)"/>
    <property type="match status" value="1"/>
</dbReference>
<dbReference type="InterPro" id="IPR050982">
    <property type="entry name" value="Auxin_biosynth/cation_transpt"/>
</dbReference>
<keyword evidence="2" id="KW-0560">Oxidoreductase</keyword>
<reference evidence="6 7" key="1">
    <citation type="submission" date="2019-11" db="EMBL/GenBank/DDBJ databases">
        <title>Whole genome sequence of Oryza granulata.</title>
        <authorList>
            <person name="Li W."/>
        </authorList>
    </citation>
    <scope>NUCLEOTIDE SEQUENCE [LARGE SCALE GENOMIC DNA]</scope>
    <source>
        <strain evidence="7">cv. Menghai</strain>
        <tissue evidence="6">Leaf</tissue>
    </source>
</reference>
<dbReference type="Gene3D" id="3.50.50.60">
    <property type="entry name" value="FAD/NAD(P)-binding domain"/>
    <property type="match status" value="1"/>
</dbReference>